<dbReference type="PRINTS" id="PR00080">
    <property type="entry name" value="SDRFAMILY"/>
</dbReference>
<dbReference type="PANTHER" id="PTHR43618:SF8">
    <property type="entry name" value="7ALPHA-HYDROXYSTEROID DEHYDROGENASE"/>
    <property type="match status" value="1"/>
</dbReference>
<dbReference type="InterPro" id="IPR052178">
    <property type="entry name" value="Sec_Metab_Biosynth_SDR"/>
</dbReference>
<proteinExistence type="inferred from homology"/>
<dbReference type="STRING" id="87626.PTD2_12049"/>
<dbReference type="OrthoDB" id="9803333at2"/>
<keyword evidence="5" id="KW-1185">Reference proteome</keyword>
<evidence type="ECO:0000256" key="3">
    <source>
        <dbReference type="ARBA" id="ARBA00023002"/>
    </source>
</evidence>
<sequence>MRTLNQLQDLTGCWALITGGAGHIGKMACQTLLEQGASVILLDRHHDALVAAKESFSLSNHQKVEVIDCDLAQESAIRAAIKSVAEITSGQLHIVINNAAFVGTDKLTGWCVPFEQQSFETFNACLDVNLSAPFLISQLCLPLLKAHDHAVKSVINISSIYGVVGPQMVMYEGTDMGNPAAYAASKAGLMQLTKWMACTVAPSVRVNNIVLGGVFRGQDPAFLEKYHQRVPLGRMAIEEDVKGAIAYLSSQLSNYMTGQSLILDGGWTVH</sequence>
<accession>A4C6E4</accession>
<gene>
    <name evidence="4" type="ORF">PTD2_12049</name>
</gene>
<reference evidence="4 5" key="1">
    <citation type="submission" date="2006-02" db="EMBL/GenBank/DDBJ databases">
        <authorList>
            <person name="Moran M.A."/>
            <person name="Kjelleberg S."/>
            <person name="Egan S."/>
            <person name="Saunders N."/>
            <person name="Thomas T."/>
            <person name="Ferriera S."/>
            <person name="Johnson J."/>
            <person name="Kravitz S."/>
            <person name="Halpern A."/>
            <person name="Remington K."/>
            <person name="Beeson K."/>
            <person name="Tran B."/>
            <person name="Rogers Y.-H."/>
            <person name="Friedman R."/>
            <person name="Venter J.C."/>
        </authorList>
    </citation>
    <scope>NUCLEOTIDE SEQUENCE [LARGE SCALE GENOMIC DNA]</scope>
    <source>
        <strain evidence="4 5">D2</strain>
    </source>
</reference>
<dbReference type="Pfam" id="PF13561">
    <property type="entry name" value="adh_short_C2"/>
    <property type="match status" value="1"/>
</dbReference>
<evidence type="ECO:0000313" key="4">
    <source>
        <dbReference type="EMBL" id="EAR29548.1"/>
    </source>
</evidence>
<protein>
    <submittedName>
        <fullName evidence="4">Short-chain dehydrogenase/reductase SDR</fullName>
    </submittedName>
</protein>
<keyword evidence="3" id="KW-0560">Oxidoreductase</keyword>
<dbReference type="GO" id="GO:0016491">
    <property type="term" value="F:oxidoreductase activity"/>
    <property type="evidence" value="ECO:0007669"/>
    <property type="project" value="UniProtKB-KW"/>
</dbReference>
<dbReference type="SUPFAM" id="SSF51735">
    <property type="entry name" value="NAD(P)-binding Rossmann-fold domains"/>
    <property type="match status" value="1"/>
</dbReference>
<dbReference type="Proteomes" id="UP000006201">
    <property type="component" value="Unassembled WGS sequence"/>
</dbReference>
<dbReference type="EMBL" id="AAOH01000002">
    <property type="protein sequence ID" value="EAR29548.1"/>
    <property type="molecule type" value="Genomic_DNA"/>
</dbReference>
<evidence type="ECO:0000256" key="2">
    <source>
        <dbReference type="ARBA" id="ARBA00022857"/>
    </source>
</evidence>
<dbReference type="AlphaFoldDB" id="A4C6E4"/>
<comment type="similarity">
    <text evidence="1">Belongs to the short-chain dehydrogenases/reductases (SDR) family.</text>
</comment>
<dbReference type="InterPro" id="IPR002347">
    <property type="entry name" value="SDR_fam"/>
</dbReference>
<comment type="caution">
    <text evidence="4">The sequence shown here is derived from an EMBL/GenBank/DDBJ whole genome shotgun (WGS) entry which is preliminary data.</text>
</comment>
<evidence type="ECO:0000256" key="1">
    <source>
        <dbReference type="ARBA" id="ARBA00006484"/>
    </source>
</evidence>
<evidence type="ECO:0000313" key="5">
    <source>
        <dbReference type="Proteomes" id="UP000006201"/>
    </source>
</evidence>
<name>A4C6E4_9GAMM</name>
<dbReference type="PANTHER" id="PTHR43618">
    <property type="entry name" value="7-ALPHA-HYDROXYSTEROID DEHYDROGENASE"/>
    <property type="match status" value="1"/>
</dbReference>
<dbReference type="RefSeq" id="WP_009837422.1">
    <property type="nucleotide sequence ID" value="NZ_AAOH01000002.1"/>
</dbReference>
<dbReference type="InterPro" id="IPR036291">
    <property type="entry name" value="NAD(P)-bd_dom_sf"/>
</dbReference>
<dbReference type="Gene3D" id="3.40.50.720">
    <property type="entry name" value="NAD(P)-binding Rossmann-like Domain"/>
    <property type="match status" value="1"/>
</dbReference>
<dbReference type="eggNOG" id="COG1028">
    <property type="taxonomic scope" value="Bacteria"/>
</dbReference>
<keyword evidence="2" id="KW-0521">NADP</keyword>
<dbReference type="HOGENOM" id="CLU_010194_1_1_6"/>
<dbReference type="PRINTS" id="PR00081">
    <property type="entry name" value="GDHRDH"/>
</dbReference>
<organism evidence="4 5">
    <name type="scientific">Pseudoalteromonas tunicata D2</name>
    <dbReference type="NCBI Taxonomy" id="87626"/>
    <lineage>
        <taxon>Bacteria</taxon>
        <taxon>Pseudomonadati</taxon>
        <taxon>Pseudomonadota</taxon>
        <taxon>Gammaproteobacteria</taxon>
        <taxon>Alteromonadales</taxon>
        <taxon>Pseudoalteromonadaceae</taxon>
        <taxon>Pseudoalteromonas</taxon>
    </lineage>
</organism>